<evidence type="ECO:0000313" key="5">
    <source>
        <dbReference type="Ensembl" id="ENSCINP00000025685.2"/>
    </source>
</evidence>
<evidence type="ECO:0000313" key="6">
    <source>
        <dbReference type="Proteomes" id="UP000008144"/>
    </source>
</evidence>
<dbReference type="PANTHER" id="PTHR11783">
    <property type="entry name" value="SULFOTRANSFERASE SULT"/>
    <property type="match status" value="1"/>
</dbReference>
<dbReference type="InterPro" id="IPR000863">
    <property type="entry name" value="Sulfotransferase_dom"/>
</dbReference>
<evidence type="ECO:0000256" key="3">
    <source>
        <dbReference type="RuleBase" id="RU361155"/>
    </source>
</evidence>
<evidence type="ECO:0000259" key="4">
    <source>
        <dbReference type="Pfam" id="PF00685"/>
    </source>
</evidence>
<reference evidence="5" key="2">
    <citation type="journal article" date="2008" name="Genome Biol.">
        <title>Improved genome assembly and evidence-based global gene model set for the chordate Ciona intestinalis: new insight into intron and operon populations.</title>
        <authorList>
            <person name="Satou Y."/>
            <person name="Mineta K."/>
            <person name="Ogasawara M."/>
            <person name="Sasakura Y."/>
            <person name="Shoguchi E."/>
            <person name="Ueno K."/>
            <person name="Yamada L."/>
            <person name="Matsumoto J."/>
            <person name="Wasserscheid J."/>
            <person name="Dewar K."/>
            <person name="Wiley G.B."/>
            <person name="Macmil S.L."/>
            <person name="Roe B.A."/>
            <person name="Zeller R.W."/>
            <person name="Hastings K.E."/>
            <person name="Lemaire P."/>
            <person name="Lindquist E."/>
            <person name="Endo T."/>
            <person name="Hotta K."/>
            <person name="Inaba K."/>
        </authorList>
    </citation>
    <scope>NUCLEOTIDE SEQUENCE [LARGE SCALE GENOMIC DNA]</scope>
    <source>
        <strain evidence="5">wild type</strain>
    </source>
</reference>
<proteinExistence type="inferred from homology"/>
<dbReference type="HOGENOM" id="CLU_1100572_0_0_1"/>
<comment type="similarity">
    <text evidence="1 3">Belongs to the sulfotransferase 1 family.</text>
</comment>
<keyword evidence="2 3" id="KW-0808">Transferase</keyword>
<dbReference type="InterPro" id="IPR027417">
    <property type="entry name" value="P-loop_NTPase"/>
</dbReference>
<dbReference type="GO" id="GO:0008146">
    <property type="term" value="F:sulfotransferase activity"/>
    <property type="evidence" value="ECO:0000318"/>
    <property type="project" value="GO_Central"/>
</dbReference>
<name>F6SQW0_CIOIN</name>
<keyword evidence="6" id="KW-1185">Reference proteome</keyword>
<reference evidence="5" key="4">
    <citation type="submission" date="2025-09" db="UniProtKB">
        <authorList>
            <consortium name="Ensembl"/>
        </authorList>
    </citation>
    <scope>IDENTIFICATION</scope>
</reference>
<sequence length="276" mass="32691">MTDNEKETLERNLNLFFGEAFEDIAQYATDPPDVQPVVDYFVNDGFMQPKLTEWKGYKMYGIGFNMNTVKWVYENWTPWKDDVIVASFQKIGTTWASYIVRQLYFRHDEKLMAMTKNMAMPTIYLETGLPVKFELLEKLPWKKRVLATHVPTPLLNLEKIKSAGAKIICTIRNPKDQMVSWYHMTLKFPMNPNATKYFEMYPKDWNHFFDLCFAGKQLLGNKKGEWYMEHLLSWYPHRNDSNVLFVFYEDLIQVLFNQIVVFGYKLISWTDLSSLS</sequence>
<dbReference type="SUPFAM" id="SSF52540">
    <property type="entry name" value="P-loop containing nucleoside triphosphate hydrolases"/>
    <property type="match status" value="1"/>
</dbReference>
<dbReference type="OMA" id="WARTIVN"/>
<dbReference type="EMBL" id="EAAA01002884">
    <property type="status" value="NOT_ANNOTATED_CDS"/>
    <property type="molecule type" value="Genomic_DNA"/>
</dbReference>
<organism evidence="5 6">
    <name type="scientific">Ciona intestinalis</name>
    <name type="common">Transparent sea squirt</name>
    <name type="synonym">Ascidia intestinalis</name>
    <dbReference type="NCBI Taxonomy" id="7719"/>
    <lineage>
        <taxon>Eukaryota</taxon>
        <taxon>Metazoa</taxon>
        <taxon>Chordata</taxon>
        <taxon>Tunicata</taxon>
        <taxon>Ascidiacea</taxon>
        <taxon>Phlebobranchia</taxon>
        <taxon>Cionidae</taxon>
        <taxon>Ciona</taxon>
    </lineage>
</organism>
<dbReference type="Proteomes" id="UP000008144">
    <property type="component" value="Chromosome 9"/>
</dbReference>
<dbReference type="GO" id="GO:0005737">
    <property type="term" value="C:cytoplasm"/>
    <property type="evidence" value="ECO:0000318"/>
    <property type="project" value="GO_Central"/>
</dbReference>
<dbReference type="GO" id="GO:0051923">
    <property type="term" value="P:sulfation"/>
    <property type="evidence" value="ECO:0000318"/>
    <property type="project" value="GO_Central"/>
</dbReference>
<dbReference type="Ensembl" id="ENSCINT00000025931.2">
    <property type="protein sequence ID" value="ENSCINP00000025685.2"/>
    <property type="gene ID" value="ENSCING00000014128.2"/>
</dbReference>
<dbReference type="EMBL" id="EAAA01002885">
    <property type="status" value="NOT_ANNOTATED_CDS"/>
    <property type="molecule type" value="Genomic_DNA"/>
</dbReference>
<evidence type="ECO:0000256" key="1">
    <source>
        <dbReference type="ARBA" id="ARBA00005771"/>
    </source>
</evidence>
<reference evidence="6" key="1">
    <citation type="journal article" date="2002" name="Science">
        <title>The draft genome of Ciona intestinalis: insights into chordate and vertebrate origins.</title>
        <authorList>
            <person name="Dehal P."/>
            <person name="Satou Y."/>
            <person name="Campbell R.K."/>
            <person name="Chapman J."/>
            <person name="Degnan B."/>
            <person name="De Tomaso A."/>
            <person name="Davidson B."/>
            <person name="Di Gregorio A."/>
            <person name="Gelpke M."/>
            <person name="Goodstein D.M."/>
            <person name="Harafuji N."/>
            <person name="Hastings K.E."/>
            <person name="Ho I."/>
            <person name="Hotta K."/>
            <person name="Huang W."/>
            <person name="Kawashima T."/>
            <person name="Lemaire P."/>
            <person name="Martinez D."/>
            <person name="Meinertzhagen I.A."/>
            <person name="Necula S."/>
            <person name="Nonaka M."/>
            <person name="Putnam N."/>
            <person name="Rash S."/>
            <person name="Saiga H."/>
            <person name="Satake M."/>
            <person name="Terry A."/>
            <person name="Yamada L."/>
            <person name="Wang H.G."/>
            <person name="Awazu S."/>
            <person name="Azumi K."/>
            <person name="Boore J."/>
            <person name="Branno M."/>
            <person name="Chin-Bow S."/>
            <person name="DeSantis R."/>
            <person name="Doyle S."/>
            <person name="Francino P."/>
            <person name="Keys D.N."/>
            <person name="Haga S."/>
            <person name="Hayashi H."/>
            <person name="Hino K."/>
            <person name="Imai K.S."/>
            <person name="Inaba K."/>
            <person name="Kano S."/>
            <person name="Kobayashi K."/>
            <person name="Kobayashi M."/>
            <person name="Lee B.I."/>
            <person name="Makabe K.W."/>
            <person name="Manohar C."/>
            <person name="Matassi G."/>
            <person name="Medina M."/>
            <person name="Mochizuki Y."/>
            <person name="Mount S."/>
            <person name="Morishita T."/>
            <person name="Miura S."/>
            <person name="Nakayama A."/>
            <person name="Nishizaka S."/>
            <person name="Nomoto H."/>
            <person name="Ohta F."/>
            <person name="Oishi K."/>
            <person name="Rigoutsos I."/>
            <person name="Sano M."/>
            <person name="Sasaki A."/>
            <person name="Sasakura Y."/>
            <person name="Shoguchi E."/>
            <person name="Shin-i T."/>
            <person name="Spagnuolo A."/>
            <person name="Stainier D."/>
            <person name="Suzuki M.M."/>
            <person name="Tassy O."/>
            <person name="Takatori N."/>
            <person name="Tokuoka M."/>
            <person name="Yagi K."/>
            <person name="Yoshizaki F."/>
            <person name="Wada S."/>
            <person name="Zhang C."/>
            <person name="Hyatt P.D."/>
            <person name="Larimer F."/>
            <person name="Detter C."/>
            <person name="Doggett N."/>
            <person name="Glavina T."/>
            <person name="Hawkins T."/>
            <person name="Richardson P."/>
            <person name="Lucas S."/>
            <person name="Kohara Y."/>
            <person name="Levine M."/>
            <person name="Satoh N."/>
            <person name="Rokhsar D.S."/>
        </authorList>
    </citation>
    <scope>NUCLEOTIDE SEQUENCE [LARGE SCALE GENOMIC DNA]</scope>
</reference>
<evidence type="ECO:0000256" key="2">
    <source>
        <dbReference type="ARBA" id="ARBA00022679"/>
    </source>
</evidence>
<dbReference type="EC" id="2.8.2.-" evidence="3"/>
<accession>F6SQW0</accession>
<feature type="domain" description="Sulfotransferase" evidence="4">
    <location>
        <begin position="80"/>
        <end position="258"/>
    </location>
</feature>
<dbReference type="AlphaFoldDB" id="F6SQW0"/>
<protein>
    <recommendedName>
        <fullName evidence="3">Sulfotransferase</fullName>
        <ecNumber evidence="3">2.8.2.-</ecNumber>
    </recommendedName>
</protein>
<dbReference type="Pfam" id="PF00685">
    <property type="entry name" value="Sulfotransfer_1"/>
    <property type="match status" value="1"/>
</dbReference>
<dbReference type="Gene3D" id="3.40.50.300">
    <property type="entry name" value="P-loop containing nucleotide triphosphate hydrolases"/>
    <property type="match status" value="1"/>
</dbReference>
<dbReference type="InParanoid" id="F6SQW0"/>
<dbReference type="GeneTree" id="ENSGT00940000163815"/>
<reference evidence="5" key="3">
    <citation type="submission" date="2025-08" db="UniProtKB">
        <authorList>
            <consortium name="Ensembl"/>
        </authorList>
    </citation>
    <scope>IDENTIFICATION</scope>
</reference>